<accession>A0A173UJ89</accession>
<proteinExistence type="predicted"/>
<evidence type="ECO:0000256" key="1">
    <source>
        <dbReference type="PROSITE-ProRule" id="PRU00339"/>
    </source>
</evidence>
<reference evidence="4 5" key="1">
    <citation type="submission" date="2015-09" db="EMBL/GenBank/DDBJ databases">
        <authorList>
            <consortium name="Pathogen Informatics"/>
        </authorList>
    </citation>
    <scope>NUCLEOTIDE SEQUENCE [LARGE SCALE GENOMIC DNA]</scope>
    <source>
        <strain evidence="4 5">2789STDY5608872</strain>
    </source>
</reference>
<keyword evidence="4" id="KW-0808">Transferase</keyword>
<dbReference type="GO" id="GO:0032259">
    <property type="term" value="P:methylation"/>
    <property type="evidence" value="ECO:0007669"/>
    <property type="project" value="UniProtKB-KW"/>
</dbReference>
<feature type="repeat" description="TPR" evidence="1">
    <location>
        <begin position="90"/>
        <end position="123"/>
    </location>
</feature>
<evidence type="ECO:0000313" key="4">
    <source>
        <dbReference type="EMBL" id="CUN14416.1"/>
    </source>
</evidence>
<keyword evidence="2" id="KW-0175">Coiled coil</keyword>
<keyword evidence="4" id="KW-0489">Methyltransferase</keyword>
<dbReference type="GO" id="GO:0008168">
    <property type="term" value="F:methyltransferase activity"/>
    <property type="evidence" value="ECO:0007669"/>
    <property type="project" value="UniProtKB-KW"/>
</dbReference>
<dbReference type="Gene3D" id="1.25.40.10">
    <property type="entry name" value="Tetratricopeptide repeat domain"/>
    <property type="match status" value="1"/>
</dbReference>
<dbReference type="RefSeq" id="WP_057319390.1">
    <property type="nucleotide sequence ID" value="NZ_CYXP01000004.1"/>
</dbReference>
<feature type="coiled-coil region" evidence="2">
    <location>
        <begin position="412"/>
        <end position="439"/>
    </location>
</feature>
<evidence type="ECO:0000256" key="2">
    <source>
        <dbReference type="SAM" id="Coils"/>
    </source>
</evidence>
<evidence type="ECO:0000313" key="5">
    <source>
        <dbReference type="Proteomes" id="UP000095591"/>
    </source>
</evidence>
<keyword evidence="3" id="KW-0732">Signal</keyword>
<dbReference type="Proteomes" id="UP000095591">
    <property type="component" value="Unassembled WGS sequence"/>
</dbReference>
<dbReference type="InterPro" id="IPR011659">
    <property type="entry name" value="WD40"/>
</dbReference>
<gene>
    <name evidence="4" type="ORF">ERS852429_02163</name>
</gene>
<dbReference type="InterPro" id="IPR011990">
    <property type="entry name" value="TPR-like_helical_dom_sf"/>
</dbReference>
<dbReference type="AlphaFoldDB" id="A0A173UJ89"/>
<dbReference type="EMBL" id="CYXP01000004">
    <property type="protein sequence ID" value="CUN14416.1"/>
    <property type="molecule type" value="Genomic_DNA"/>
</dbReference>
<dbReference type="Pfam" id="PF13374">
    <property type="entry name" value="TPR_10"/>
    <property type="match status" value="1"/>
</dbReference>
<evidence type="ECO:0000256" key="3">
    <source>
        <dbReference type="SAM" id="SignalP"/>
    </source>
</evidence>
<dbReference type="Pfam" id="PF13432">
    <property type="entry name" value="TPR_16"/>
    <property type="match status" value="1"/>
</dbReference>
<dbReference type="PROSITE" id="PS50005">
    <property type="entry name" value="TPR"/>
    <property type="match status" value="1"/>
</dbReference>
<protein>
    <submittedName>
        <fullName evidence="4">Predicted methyltransferase (Contains TPR repeat)</fullName>
    </submittedName>
</protein>
<organism evidence="4 5">
    <name type="scientific">Parabacteroides distasonis</name>
    <dbReference type="NCBI Taxonomy" id="823"/>
    <lineage>
        <taxon>Bacteria</taxon>
        <taxon>Pseudomonadati</taxon>
        <taxon>Bacteroidota</taxon>
        <taxon>Bacteroidia</taxon>
        <taxon>Bacteroidales</taxon>
        <taxon>Tannerellaceae</taxon>
        <taxon>Parabacteroides</taxon>
    </lineage>
</organism>
<name>A0A173UJ89_PARDI</name>
<dbReference type="InterPro" id="IPR019734">
    <property type="entry name" value="TPR_rpt"/>
</dbReference>
<dbReference type="Pfam" id="PF07676">
    <property type="entry name" value="PD40"/>
    <property type="match status" value="1"/>
</dbReference>
<sequence length="482" mass="55650">MKRLSKKLLYTLGVTLICGGMQLHAQSLDQAKKLYNDGKYAEAKPVFEKLVKQAPSNASYNQWYGVCCFETGDLAGAEKHLKVAVKRRVQDAYRYLGEVYYQTYRFNEAEEMFDEYITLLTKKKQDVEPYQIRMDLANKASRMLDKVENVQIIDSLVVDKDDLLSAYTLSEESGTLTTYQDFFQTNDPGNSSVYMNQKGDKIYYAHSTDGNHNCLFTQSKLMDQWGDEKQLPMNINSDADDGYPFVLSDGVTIYYASKGNGSLGGYDLFVTRYNINSDTYLTPEQLGMPYNSPFNDYMMVIDEAKQLGWFVSDRYQPEGKVCVYLFIPNDNRERVDSEDIELKRARASIASIKDSWKPGSNYEELIHLAHTEIPYGRIEIKKDFTFPIHDDIVYYTLDDIQSPEAKNNYEKVVSIHRQIKELNEKLESLRASYIKGNKAKREQLKPTILDAEEKLNNLLAQPDEWEKKARNAEIVYLRNNHK</sequence>
<dbReference type="SUPFAM" id="SSF48452">
    <property type="entry name" value="TPR-like"/>
    <property type="match status" value="1"/>
</dbReference>
<feature type="chain" id="PRO_5008013072" evidence="3">
    <location>
        <begin position="26"/>
        <end position="482"/>
    </location>
</feature>
<feature type="signal peptide" evidence="3">
    <location>
        <begin position="1"/>
        <end position="25"/>
    </location>
</feature>
<keyword evidence="1" id="KW-0802">TPR repeat</keyword>